<dbReference type="Gene3D" id="1.20.1250.20">
    <property type="entry name" value="MFS general substrate transporter like domains"/>
    <property type="match status" value="1"/>
</dbReference>
<dbReference type="AlphaFoldDB" id="F9F9M1"/>
<evidence type="ECO:0000256" key="3">
    <source>
        <dbReference type="ARBA" id="ARBA00023180"/>
    </source>
</evidence>
<keyword evidence="4" id="KW-1133">Transmembrane helix</keyword>
<keyword evidence="4" id="KW-0812">Transmembrane</keyword>
<dbReference type="InterPro" id="IPR036259">
    <property type="entry name" value="MFS_trans_sf"/>
</dbReference>
<feature type="transmembrane region" description="Helical" evidence="4">
    <location>
        <begin position="90"/>
        <end position="110"/>
    </location>
</feature>
<gene>
    <name evidence="5" type="ORF">FOXB_03096</name>
</gene>
<name>F9F9M1_FUSOF</name>
<dbReference type="EMBL" id="AFQF01001051">
    <property type="protein sequence ID" value="EGU86386.1"/>
    <property type="molecule type" value="Genomic_DNA"/>
</dbReference>
<dbReference type="GO" id="GO:0022857">
    <property type="term" value="F:transmembrane transporter activity"/>
    <property type="evidence" value="ECO:0007669"/>
    <property type="project" value="InterPro"/>
</dbReference>
<evidence type="ECO:0000256" key="2">
    <source>
        <dbReference type="ARBA" id="ARBA00006727"/>
    </source>
</evidence>
<evidence type="ECO:0000313" key="5">
    <source>
        <dbReference type="EMBL" id="EGU86386.1"/>
    </source>
</evidence>
<proteinExistence type="inferred from homology"/>
<feature type="transmembrane region" description="Helical" evidence="4">
    <location>
        <begin position="122"/>
        <end position="142"/>
    </location>
</feature>
<keyword evidence="3" id="KW-0325">Glycoprotein</keyword>
<dbReference type="InterPro" id="IPR011701">
    <property type="entry name" value="MFS"/>
</dbReference>
<evidence type="ECO:0008006" key="6">
    <source>
        <dbReference type="Google" id="ProtNLM"/>
    </source>
</evidence>
<dbReference type="InterPro" id="IPR050327">
    <property type="entry name" value="Proton-linked_MCT"/>
</dbReference>
<comment type="similarity">
    <text evidence="2">Belongs to the major facilitator superfamily. Monocarboxylate porter (TC 2.A.1.13) family.</text>
</comment>
<dbReference type="PANTHER" id="PTHR11360:SF130">
    <property type="entry name" value="MAJOR FACILITATOR SUPERFAMILY (MFS) PROFILE DOMAIN-CONTAINING PROTEIN-RELATED"/>
    <property type="match status" value="1"/>
</dbReference>
<dbReference type="Pfam" id="PF07690">
    <property type="entry name" value="MFS_1"/>
    <property type="match status" value="1"/>
</dbReference>
<reference evidence="5" key="1">
    <citation type="journal article" date="2012" name="Mol. Plant Microbe Interact.">
        <title>A highly conserved effector in Fusarium oxysporum is required for full virulence on Arabidopsis.</title>
        <authorList>
            <person name="Thatcher L.F."/>
            <person name="Gardiner D.M."/>
            <person name="Kazan K."/>
            <person name="Manners J."/>
        </authorList>
    </citation>
    <scope>NUCLEOTIDE SEQUENCE [LARGE SCALE GENOMIC DNA]</scope>
    <source>
        <strain evidence="5">Fo5176</strain>
    </source>
</reference>
<evidence type="ECO:0000256" key="4">
    <source>
        <dbReference type="SAM" id="Phobius"/>
    </source>
</evidence>
<feature type="non-terminal residue" evidence="5">
    <location>
        <position position="1"/>
    </location>
</feature>
<sequence>RLVFYDAKPTELKPQGQVASPTEDMIEEGDSQLYSHPDEPRREEWRTSIIGTITGRLTDTGHFRKVFFAGLLATVVGIFASSFCHRFKEYLVTLGIAVGVGNGCLFCAMLTVMSSYFDKKRAIAIGVAACGSASGVLIDWSAFRNTSYNHYAAASFFLVLEIFP</sequence>
<protein>
    <recommendedName>
        <fullName evidence="6">Major facilitator superfamily (MFS) profile domain-containing protein</fullName>
    </recommendedName>
</protein>
<dbReference type="PANTHER" id="PTHR11360">
    <property type="entry name" value="MONOCARBOXYLATE TRANSPORTER"/>
    <property type="match status" value="1"/>
</dbReference>
<accession>F9F9M1</accession>
<comment type="subcellular location">
    <subcellularLocation>
        <location evidence="1">Membrane</location>
        <topology evidence="1">Multi-pass membrane protein</topology>
    </subcellularLocation>
</comment>
<dbReference type="SUPFAM" id="SSF103473">
    <property type="entry name" value="MFS general substrate transporter"/>
    <property type="match status" value="1"/>
</dbReference>
<comment type="caution">
    <text evidence="5">The sequence shown here is derived from an EMBL/GenBank/DDBJ whole genome shotgun (WGS) entry which is preliminary data.</text>
</comment>
<dbReference type="GO" id="GO:0016020">
    <property type="term" value="C:membrane"/>
    <property type="evidence" value="ECO:0007669"/>
    <property type="project" value="UniProtKB-SubCell"/>
</dbReference>
<organism evidence="5">
    <name type="scientific">Fusarium oxysporum (strain Fo5176)</name>
    <name type="common">Fusarium vascular wilt</name>
    <dbReference type="NCBI Taxonomy" id="660025"/>
    <lineage>
        <taxon>Eukaryota</taxon>
        <taxon>Fungi</taxon>
        <taxon>Dikarya</taxon>
        <taxon>Ascomycota</taxon>
        <taxon>Pezizomycotina</taxon>
        <taxon>Sordariomycetes</taxon>
        <taxon>Hypocreomycetidae</taxon>
        <taxon>Hypocreales</taxon>
        <taxon>Nectriaceae</taxon>
        <taxon>Fusarium</taxon>
        <taxon>Fusarium oxysporum species complex</taxon>
    </lineage>
</organism>
<evidence type="ECO:0000256" key="1">
    <source>
        <dbReference type="ARBA" id="ARBA00004141"/>
    </source>
</evidence>
<feature type="transmembrane region" description="Helical" evidence="4">
    <location>
        <begin position="66"/>
        <end position="84"/>
    </location>
</feature>
<keyword evidence="4" id="KW-0472">Membrane</keyword>